<evidence type="ECO:0000313" key="2">
    <source>
        <dbReference type="EMBL" id="KAG8470666.1"/>
    </source>
</evidence>
<organism evidence="2 3">
    <name type="scientific">Diacronema lutheri</name>
    <name type="common">Unicellular marine alga</name>
    <name type="synonym">Monochrysis lutheri</name>
    <dbReference type="NCBI Taxonomy" id="2081491"/>
    <lineage>
        <taxon>Eukaryota</taxon>
        <taxon>Haptista</taxon>
        <taxon>Haptophyta</taxon>
        <taxon>Pavlovophyceae</taxon>
        <taxon>Pavlovales</taxon>
        <taxon>Pavlovaceae</taxon>
        <taxon>Diacronema</taxon>
    </lineage>
</organism>
<evidence type="ECO:0000313" key="3">
    <source>
        <dbReference type="Proteomes" id="UP000751190"/>
    </source>
</evidence>
<evidence type="ECO:0000256" key="1">
    <source>
        <dbReference type="SAM" id="MobiDB-lite"/>
    </source>
</evidence>
<dbReference type="EMBL" id="JAGTXO010000001">
    <property type="protein sequence ID" value="KAG8470666.1"/>
    <property type="molecule type" value="Genomic_DNA"/>
</dbReference>
<reference evidence="2" key="1">
    <citation type="submission" date="2021-05" db="EMBL/GenBank/DDBJ databases">
        <title>The genome of the haptophyte Pavlova lutheri (Diacronema luteri, Pavlovales) - a model for lipid biosynthesis in eukaryotic algae.</title>
        <authorList>
            <person name="Hulatt C.J."/>
            <person name="Posewitz M.C."/>
        </authorList>
    </citation>
    <scope>NUCLEOTIDE SEQUENCE</scope>
    <source>
        <strain evidence="2">NIVA-4/92</strain>
    </source>
</reference>
<feature type="region of interest" description="Disordered" evidence="1">
    <location>
        <begin position="304"/>
        <end position="405"/>
    </location>
</feature>
<dbReference type="AlphaFoldDB" id="A0A8J5XK09"/>
<proteinExistence type="predicted"/>
<gene>
    <name evidence="2" type="ORF">KFE25_009087</name>
</gene>
<accession>A0A8J5XK09</accession>
<feature type="region of interest" description="Disordered" evidence="1">
    <location>
        <begin position="118"/>
        <end position="146"/>
    </location>
</feature>
<feature type="compositionally biased region" description="Basic and acidic residues" evidence="1">
    <location>
        <begin position="327"/>
        <end position="346"/>
    </location>
</feature>
<keyword evidence="3" id="KW-1185">Reference proteome</keyword>
<name>A0A8J5XK09_DIALT</name>
<feature type="compositionally biased region" description="Low complexity" evidence="1">
    <location>
        <begin position="379"/>
        <end position="390"/>
    </location>
</feature>
<feature type="compositionally biased region" description="Low complexity" evidence="1">
    <location>
        <begin position="123"/>
        <end position="144"/>
    </location>
</feature>
<feature type="region of interest" description="Disordered" evidence="1">
    <location>
        <begin position="159"/>
        <end position="219"/>
    </location>
</feature>
<dbReference type="Proteomes" id="UP000751190">
    <property type="component" value="Unassembled WGS sequence"/>
</dbReference>
<dbReference type="OMA" id="PAGRDHE"/>
<comment type="caution">
    <text evidence="2">The sequence shown here is derived from an EMBL/GenBank/DDBJ whole genome shotgun (WGS) entry which is preliminary data.</text>
</comment>
<sequence length="457" mass="47394">MSTFVLYRSAYDEPYETPPQPDAWEALADDLPLESVPLCRDRHRSSGEYAYMLRASSSSSGSSADDGSGAGVYVGEAKGGAPSRASVPRAPVVYASWRVSAAAGLPLLERRAPRAARAEAARAEAAPPSAAHAAHGAARALRPSSAHARAGGAHVRICASDAPRQGGVREASALRRQPPTRPRSAYAPQAASVAVQLPAHAQRPRTASQQRVPASKGAPDACIARSRTLGALPLHALTPCAPPTGTSWLHRVAGSASAAREAAAATLAQAAAAELLAGRRPPTLSGGGSGNNLELQKWQLQEQQSRRALLQSAAPRPLRPATAGERPSAHDVRARLVLRAQHDGHGGAHVRPRAARAERPRSAAAPRAREAGPSPPPARMAVPPHTATAGRTDDTGAPPQLPARAGLPAASVGVAYAKTTLRIFEPHETVGSFLQPRGGALDLRRLRGLGFAGSRLV</sequence>
<protein>
    <submittedName>
        <fullName evidence="2">Uncharacterized protein</fullName>
    </submittedName>
</protein>